<sequence length="452" mass="52508">MDGIVHTYKARLMAKRFTQLYRVDYEETFSPVADIRAIRILIAITAFYDYEIWQMDVKTAFLNCYLDEDIYMVQPKGFVDPKHPRKNWSFLDEPCVYQKASGSNVTFLILYVDDIIIMGNHIPSLQSVKSYHGKCFAMKDLREATFILGIKIYRDRMDNSKRGTIPQAKKEDLNDKTQVALTPKEVELSSLNFELITIAMLDLRRLIEIEIRSQERIVDILIGKGDSRLEKLKHFYWLGIVPTINEPIKMFCDDSTALLIANEPGVQKSARHYHRRYLLKVHTYENLADPFTKALPKRKLTQHARSMGLRKVNAGSSHLKNFLSQKQFSILHQVSVVLEKVGEVAYKLELPEELSRVHNTFHVSNLKKCHADEPLAVPLDELHLDDKLHFVEEPVEIVGHEVKRLKRSRIPLVKVRWNSKRGPEFTWEREDQFQKKYPHLFTKTVPSSSAAS</sequence>
<feature type="domain" description="Reverse transcriptase Ty1/copia-type" evidence="1">
    <location>
        <begin position="6"/>
        <end position="88"/>
    </location>
</feature>
<evidence type="ECO:0000259" key="1">
    <source>
        <dbReference type="Pfam" id="PF07727"/>
    </source>
</evidence>
<reference evidence="3" key="2">
    <citation type="submission" date="2022-01" db="EMBL/GenBank/DDBJ databases">
        <authorList>
            <person name="Yamashiro T."/>
            <person name="Shiraishi A."/>
            <person name="Satake H."/>
            <person name="Nakayama K."/>
        </authorList>
    </citation>
    <scope>NUCLEOTIDE SEQUENCE</scope>
</reference>
<dbReference type="Pfam" id="PF07727">
    <property type="entry name" value="RVT_2"/>
    <property type="match status" value="2"/>
</dbReference>
<feature type="domain" description="Reverse transcriptase Ty1/copia-type" evidence="1">
    <location>
        <begin position="95"/>
        <end position="155"/>
    </location>
</feature>
<evidence type="ECO:0000259" key="2">
    <source>
        <dbReference type="Pfam" id="PF24626"/>
    </source>
</evidence>
<dbReference type="Proteomes" id="UP001151760">
    <property type="component" value="Unassembled WGS sequence"/>
</dbReference>
<dbReference type="InterPro" id="IPR013103">
    <property type="entry name" value="RVT_2"/>
</dbReference>
<organism evidence="3 4">
    <name type="scientific">Tanacetum coccineum</name>
    <dbReference type="NCBI Taxonomy" id="301880"/>
    <lineage>
        <taxon>Eukaryota</taxon>
        <taxon>Viridiplantae</taxon>
        <taxon>Streptophyta</taxon>
        <taxon>Embryophyta</taxon>
        <taxon>Tracheophyta</taxon>
        <taxon>Spermatophyta</taxon>
        <taxon>Magnoliopsida</taxon>
        <taxon>eudicotyledons</taxon>
        <taxon>Gunneridae</taxon>
        <taxon>Pentapetalae</taxon>
        <taxon>asterids</taxon>
        <taxon>campanulids</taxon>
        <taxon>Asterales</taxon>
        <taxon>Asteraceae</taxon>
        <taxon>Asteroideae</taxon>
        <taxon>Anthemideae</taxon>
        <taxon>Anthemidinae</taxon>
        <taxon>Tanacetum</taxon>
    </lineage>
</organism>
<proteinExistence type="predicted"/>
<name>A0ABQ4Z766_9ASTR</name>
<reference evidence="3" key="1">
    <citation type="journal article" date="2022" name="Int. J. Mol. Sci.">
        <title>Draft Genome of Tanacetum Coccineum: Genomic Comparison of Closely Related Tanacetum-Family Plants.</title>
        <authorList>
            <person name="Yamashiro T."/>
            <person name="Shiraishi A."/>
            <person name="Nakayama K."/>
            <person name="Satake H."/>
        </authorList>
    </citation>
    <scope>NUCLEOTIDE SEQUENCE</scope>
</reference>
<gene>
    <name evidence="3" type="ORF">Tco_0751538</name>
</gene>
<accession>A0ABQ4Z766</accession>
<dbReference type="Pfam" id="PF24626">
    <property type="entry name" value="SH3_Tf2-1"/>
    <property type="match status" value="1"/>
</dbReference>
<protein>
    <submittedName>
        <fullName evidence="3">Retrotransposon protein, putative, ty1-copia subclass</fullName>
    </submittedName>
</protein>
<dbReference type="PANTHER" id="PTHR46148">
    <property type="entry name" value="CHROMO DOMAIN-CONTAINING PROTEIN"/>
    <property type="match status" value="1"/>
</dbReference>
<dbReference type="EMBL" id="BQNB010011018">
    <property type="protein sequence ID" value="GJS84997.1"/>
    <property type="molecule type" value="Genomic_DNA"/>
</dbReference>
<keyword evidence="4" id="KW-1185">Reference proteome</keyword>
<feature type="domain" description="Tf2-1-like SH3-like" evidence="2">
    <location>
        <begin position="337"/>
        <end position="370"/>
    </location>
</feature>
<evidence type="ECO:0000313" key="4">
    <source>
        <dbReference type="Proteomes" id="UP001151760"/>
    </source>
</evidence>
<evidence type="ECO:0000313" key="3">
    <source>
        <dbReference type="EMBL" id="GJS84997.1"/>
    </source>
</evidence>
<dbReference type="PANTHER" id="PTHR46148:SF59">
    <property type="entry name" value="NUCLEOTIDYLTRANSFERASE, RIBONUCLEASE H"/>
    <property type="match status" value="1"/>
</dbReference>
<dbReference type="InterPro" id="IPR056924">
    <property type="entry name" value="SH3_Tf2-1"/>
</dbReference>
<comment type="caution">
    <text evidence="3">The sequence shown here is derived from an EMBL/GenBank/DDBJ whole genome shotgun (WGS) entry which is preliminary data.</text>
</comment>